<evidence type="ECO:0000256" key="8">
    <source>
        <dbReference type="ARBA" id="ARBA00023012"/>
    </source>
</evidence>
<dbReference type="Pfam" id="PF02518">
    <property type="entry name" value="HATPase_c"/>
    <property type="match status" value="1"/>
</dbReference>
<dbReference type="PROSITE" id="PS50109">
    <property type="entry name" value="HIS_KIN"/>
    <property type="match status" value="1"/>
</dbReference>
<evidence type="ECO:0000313" key="11">
    <source>
        <dbReference type="EMBL" id="QCK88509.1"/>
    </source>
</evidence>
<keyword evidence="5" id="KW-0547">Nucleotide-binding</keyword>
<dbReference type="GO" id="GO:0000155">
    <property type="term" value="F:phosphorelay sensor kinase activity"/>
    <property type="evidence" value="ECO:0007669"/>
    <property type="project" value="InterPro"/>
</dbReference>
<evidence type="ECO:0000313" key="12">
    <source>
        <dbReference type="Proteomes" id="UP000298588"/>
    </source>
</evidence>
<dbReference type="PANTHER" id="PTHR43065:SF46">
    <property type="entry name" value="C4-DICARBOXYLATE TRANSPORT SENSOR PROTEIN DCTB"/>
    <property type="match status" value="1"/>
</dbReference>
<keyword evidence="12" id="KW-1185">Reference proteome</keyword>
<name>A0A4D7QSY1_9HYPH</name>
<keyword evidence="9" id="KW-1133">Transmembrane helix</keyword>
<dbReference type="SUPFAM" id="SSF55785">
    <property type="entry name" value="PYP-like sensor domain (PAS domain)"/>
    <property type="match status" value="1"/>
</dbReference>
<dbReference type="EC" id="2.7.13.3" evidence="2"/>
<dbReference type="InterPro" id="IPR035965">
    <property type="entry name" value="PAS-like_dom_sf"/>
</dbReference>
<evidence type="ECO:0000256" key="7">
    <source>
        <dbReference type="ARBA" id="ARBA00022840"/>
    </source>
</evidence>
<evidence type="ECO:0000256" key="5">
    <source>
        <dbReference type="ARBA" id="ARBA00022741"/>
    </source>
</evidence>
<keyword evidence="6" id="KW-0418">Kinase</keyword>
<dbReference type="InterPro" id="IPR004358">
    <property type="entry name" value="Sig_transdc_His_kin-like_C"/>
</dbReference>
<accession>A0A4D7QSY1</accession>
<dbReference type="OrthoDB" id="9796100at2"/>
<gene>
    <name evidence="11" type="ORF">E8L99_23480</name>
</gene>
<dbReference type="PRINTS" id="PR00344">
    <property type="entry name" value="BCTRLSENSOR"/>
</dbReference>
<keyword evidence="4" id="KW-0808">Transferase</keyword>
<dbReference type="AlphaFoldDB" id="A0A4D7QSY1"/>
<evidence type="ECO:0000256" key="1">
    <source>
        <dbReference type="ARBA" id="ARBA00000085"/>
    </source>
</evidence>
<feature type="transmembrane region" description="Helical" evidence="9">
    <location>
        <begin position="28"/>
        <end position="50"/>
    </location>
</feature>
<feature type="domain" description="Histidine kinase" evidence="10">
    <location>
        <begin position="570"/>
        <end position="777"/>
    </location>
</feature>
<dbReference type="Gene3D" id="3.30.450.20">
    <property type="entry name" value="PAS domain"/>
    <property type="match status" value="1"/>
</dbReference>
<dbReference type="Gene3D" id="3.30.565.10">
    <property type="entry name" value="Histidine kinase-like ATPase, C-terminal domain"/>
    <property type="match status" value="1"/>
</dbReference>
<dbReference type="GO" id="GO:0005524">
    <property type="term" value="F:ATP binding"/>
    <property type="evidence" value="ECO:0007669"/>
    <property type="project" value="UniProtKB-KW"/>
</dbReference>
<reference evidence="11 12" key="1">
    <citation type="submission" date="2019-04" db="EMBL/GenBank/DDBJ databases">
        <title>Phreatobacter aquaticus sp. nov.</title>
        <authorList>
            <person name="Choi A."/>
            <person name="Baek K."/>
        </authorList>
    </citation>
    <scope>NUCLEOTIDE SEQUENCE [LARGE SCALE GENOMIC DNA]</scope>
    <source>
        <strain evidence="11 12">NMCR1094</strain>
    </source>
</reference>
<dbReference type="PANTHER" id="PTHR43065">
    <property type="entry name" value="SENSOR HISTIDINE KINASE"/>
    <property type="match status" value="1"/>
</dbReference>
<dbReference type="CDD" id="cd00082">
    <property type="entry name" value="HisKA"/>
    <property type="match status" value="1"/>
</dbReference>
<dbReference type="SUPFAM" id="SSF55874">
    <property type="entry name" value="ATPase domain of HSP90 chaperone/DNA topoisomerase II/histidine kinase"/>
    <property type="match status" value="1"/>
</dbReference>
<feature type="transmembrane region" description="Helical" evidence="9">
    <location>
        <begin position="273"/>
        <end position="298"/>
    </location>
</feature>
<dbReference type="KEGG" id="paqt:E8L99_23480"/>
<dbReference type="Gene3D" id="1.10.287.130">
    <property type="match status" value="1"/>
</dbReference>
<dbReference type="InterPro" id="IPR011622">
    <property type="entry name" value="7TMR_DISM_rcpt_extracell_dom2"/>
</dbReference>
<feature type="transmembrane region" description="Helical" evidence="9">
    <location>
        <begin position="310"/>
        <end position="333"/>
    </location>
</feature>
<evidence type="ECO:0000259" key="10">
    <source>
        <dbReference type="PROSITE" id="PS50109"/>
    </source>
</evidence>
<dbReference type="Pfam" id="PF07695">
    <property type="entry name" value="7TMR-DISM_7TM"/>
    <property type="match status" value="1"/>
</dbReference>
<keyword evidence="9" id="KW-0472">Membrane</keyword>
<dbReference type="InterPro" id="IPR036097">
    <property type="entry name" value="HisK_dim/P_sf"/>
</dbReference>
<dbReference type="Gene3D" id="2.60.40.2380">
    <property type="match status" value="1"/>
</dbReference>
<keyword evidence="9" id="KW-0812">Transmembrane</keyword>
<comment type="catalytic activity">
    <reaction evidence="1">
        <text>ATP + protein L-histidine = ADP + protein N-phospho-L-histidine.</text>
        <dbReference type="EC" id="2.7.13.3"/>
    </reaction>
</comment>
<dbReference type="InterPro" id="IPR011623">
    <property type="entry name" value="7TMR_DISM_rcpt_extracell_dom1"/>
</dbReference>
<evidence type="ECO:0000256" key="9">
    <source>
        <dbReference type="SAM" id="Phobius"/>
    </source>
</evidence>
<dbReference type="Proteomes" id="UP000298588">
    <property type="component" value="Chromosome"/>
</dbReference>
<evidence type="ECO:0000256" key="6">
    <source>
        <dbReference type="ARBA" id="ARBA00022777"/>
    </source>
</evidence>
<dbReference type="EMBL" id="CP039865">
    <property type="protein sequence ID" value="QCK88509.1"/>
    <property type="molecule type" value="Genomic_DNA"/>
</dbReference>
<evidence type="ECO:0000256" key="4">
    <source>
        <dbReference type="ARBA" id="ARBA00022679"/>
    </source>
</evidence>
<feature type="transmembrane region" description="Helical" evidence="9">
    <location>
        <begin position="339"/>
        <end position="359"/>
    </location>
</feature>
<dbReference type="InterPro" id="IPR005467">
    <property type="entry name" value="His_kinase_dom"/>
</dbReference>
<keyword evidence="7" id="KW-0067">ATP-binding</keyword>
<protein>
    <recommendedName>
        <fullName evidence="2">histidine kinase</fullName>
        <ecNumber evidence="2">2.7.13.3</ecNumber>
    </recommendedName>
</protein>
<dbReference type="SMART" id="SM00388">
    <property type="entry name" value="HisKA"/>
    <property type="match status" value="1"/>
</dbReference>
<evidence type="ECO:0000256" key="3">
    <source>
        <dbReference type="ARBA" id="ARBA00022553"/>
    </source>
</evidence>
<evidence type="ECO:0000256" key="2">
    <source>
        <dbReference type="ARBA" id="ARBA00012438"/>
    </source>
</evidence>
<dbReference type="SMART" id="SM00387">
    <property type="entry name" value="HATPase_c"/>
    <property type="match status" value="1"/>
</dbReference>
<dbReference type="RefSeq" id="WP_137101835.1">
    <property type="nucleotide sequence ID" value="NZ_CP039865.1"/>
</dbReference>
<dbReference type="InterPro" id="IPR003594">
    <property type="entry name" value="HATPase_dom"/>
</dbReference>
<dbReference type="InterPro" id="IPR003661">
    <property type="entry name" value="HisK_dim/P_dom"/>
</dbReference>
<dbReference type="Pfam" id="PF07696">
    <property type="entry name" value="7TMR-DISMED2"/>
    <property type="match status" value="1"/>
</dbReference>
<organism evidence="11 12">
    <name type="scientific">Phreatobacter aquaticus</name>
    <dbReference type="NCBI Taxonomy" id="2570229"/>
    <lineage>
        <taxon>Bacteria</taxon>
        <taxon>Pseudomonadati</taxon>
        <taxon>Pseudomonadota</taxon>
        <taxon>Alphaproteobacteria</taxon>
        <taxon>Hyphomicrobiales</taxon>
        <taxon>Phreatobacteraceae</taxon>
        <taxon>Phreatobacter</taxon>
    </lineage>
</organism>
<dbReference type="InterPro" id="IPR036890">
    <property type="entry name" value="HATPase_C_sf"/>
</dbReference>
<keyword evidence="8" id="KW-0902">Two-component regulatory system</keyword>
<dbReference type="SUPFAM" id="SSF47384">
    <property type="entry name" value="Homodimeric domain of signal transducing histidine kinase"/>
    <property type="match status" value="1"/>
</dbReference>
<feature type="transmembrane region" description="Helical" evidence="9">
    <location>
        <begin position="366"/>
        <end position="386"/>
    </location>
</feature>
<sequence>MVLSIEGWAGRLPGLSGQRGRRRARRPAWRRSVCDGFAALLFALVAMAFATQANGSEYRRFVGPLADHLIDPTGQMTIGEASRDADAFVRADGRNAANYGPSPTGSAAVWLRLVVPSIVNDRTGDQALALREPRARTMTVYIPTGEGWHSLEWRIGAGSPTTDLATRYPVIIVPGKEIAGKTIYVRFQTPSSMRASLWLHSDFDFLSSYAFENLLFGIAFGMLAGLTIYLASAALAARDPVSAVLATLVLSYLCYVLGDQAFVGSIIAPGALVAARLMSLGGTFLIFGTMLVYAPLFLRTSRHYPRVARLVGWAAGAMFLTSIAAMISVVVEAQSFRQFVAPIGMCAIVCYFFLVATAVPREPRRALVFLICWSPTFMGAVLRMLHDIIPSIGADPTAINITYFASCTSLLLSGIANAIDLQSRERAARRAAEDGANRLRTFAESASDSFWECDASGVVTFASGPTCTRIGLVPGVRLGDLLAHEQSGGDSDARAALAASLSNRAEFRASTTLRLDPGRLDYRLIRFRARPVAGSLGLCGIVSDMTEEVAAEERVAQQRKMAAIGQLAGGVAHEINNLLHPIVNLSRRVARAIPVNDERRRLLDIVSDSGARATAIVAGLLTSVRPTPGDSRAHLDKALSAAIRNLRTMLPEQVILSFENYAEPGPLVDANEAFQVLANLVANSIYATRGGGRIDVRFTGSAAVGFTLSVEDDGEGMDENTRLRAMEPFFTTKKPGQGTGLGLPIVYGIARSWNAAIDIQSEPGVGTRITVVIPSVTLRNTETAHVNQG</sequence>
<keyword evidence="3" id="KW-0597">Phosphoprotein</keyword>
<feature type="transmembrane region" description="Helical" evidence="9">
    <location>
        <begin position="214"/>
        <end position="236"/>
    </location>
</feature>
<proteinExistence type="predicted"/>
<feature type="transmembrane region" description="Helical" evidence="9">
    <location>
        <begin position="243"/>
        <end position="267"/>
    </location>
</feature>